<evidence type="ECO:0000256" key="9">
    <source>
        <dbReference type="ARBA" id="ARBA00023295"/>
    </source>
</evidence>
<dbReference type="EC" id="3.2.1.67" evidence="13"/>
<gene>
    <name evidence="16" type="primary">rgxA</name>
    <name evidence="16" type="ORF">CLCR_02901</name>
</gene>
<comment type="catalytic activity">
    <reaction evidence="14">
        <text>[(1-&gt;4)-alpha-D-galacturonosyl](n) + H2O = alpha-D-galacturonate + [(1-&gt;4)-alpha-D-galacturonosyl](n-1)</text>
        <dbReference type="Rhea" id="RHEA:14117"/>
        <dbReference type="Rhea" id="RHEA-COMP:14570"/>
        <dbReference type="Rhea" id="RHEA-COMP:14572"/>
        <dbReference type="ChEBI" id="CHEBI:15377"/>
        <dbReference type="ChEBI" id="CHEBI:58658"/>
        <dbReference type="ChEBI" id="CHEBI:140523"/>
        <dbReference type="EC" id="3.2.1.67"/>
    </reaction>
</comment>
<dbReference type="Pfam" id="PF00295">
    <property type="entry name" value="Glyco_hydro_28"/>
    <property type="match status" value="2"/>
</dbReference>
<dbReference type="InterPro" id="IPR000743">
    <property type="entry name" value="Glyco_hydro_28"/>
</dbReference>
<dbReference type="GO" id="GO:0071555">
    <property type="term" value="P:cell wall organization"/>
    <property type="evidence" value="ECO:0007669"/>
    <property type="project" value="UniProtKB-KW"/>
</dbReference>
<dbReference type="GO" id="GO:0047911">
    <property type="term" value="F:galacturan 1,4-alpha-galacturonidase activity"/>
    <property type="evidence" value="ECO:0007669"/>
    <property type="project" value="UniProtKB-EC"/>
</dbReference>
<evidence type="ECO:0000256" key="1">
    <source>
        <dbReference type="ARBA" id="ARBA00004613"/>
    </source>
</evidence>
<dbReference type="SUPFAM" id="SSF51126">
    <property type="entry name" value="Pectin lyase-like"/>
    <property type="match status" value="1"/>
</dbReference>
<protein>
    <recommendedName>
        <fullName evidence="13">galacturonan 1,4-alpha-galacturonidase</fullName>
        <ecNumber evidence="13">3.2.1.67</ecNumber>
    </recommendedName>
</protein>
<keyword evidence="9 15" id="KW-0326">Glycosidase</keyword>
<comment type="caution">
    <text evidence="16">The sequence shown here is derived from an EMBL/GenBank/DDBJ whole genome shotgun (WGS) entry which is preliminary data.</text>
</comment>
<proteinExistence type="inferred from homology"/>
<accession>A0A1C1D1N8</accession>
<keyword evidence="4" id="KW-0732">Signal</keyword>
<dbReference type="AlphaFoldDB" id="A0A1C1D1N8"/>
<keyword evidence="10" id="KW-0961">Cell wall biogenesis/degradation</keyword>
<evidence type="ECO:0000256" key="12">
    <source>
        <dbReference type="ARBA" id="ARBA00037312"/>
    </source>
</evidence>
<sequence length="495" mass="53502">MEQTPLTSLFSRSVSMLSHKFRVFCGLAFLPIALAQGPPSDPNSTIYFPQATATSVYSSQTTLPYHKNASYPYLGQAPSEAAFPRSPSPSGPRCIVTPLGWGQDDSSQILAAVAECGVNGTITLPAPYVYTISRRMYMKLQNARLEIFGTLSFTPDLTYWIDNSFRVEFQNQSTGWIVEGHDFEIDGGGWMQGGVNGNGQAWMTHAAGHSNQFGRPIVLSVFNSSNVIVTNFSIRQPMFWSFWIQDSYNVEISKVYINGTNTDPYGNSSNYETNIDGLDTLRVDHILIKDWQFHGGDDCLAPKGNTTNMVIRNMTCVGGGIAFGSIGQYVDSPDYIFNVTATDISVSQDINPRTGGASVSGGAYFKSWVGKEEGEPPQGGGGGTGRVSNVTFTGLTTHNTSQAVYINKCYFKVPDQANYCDTSTLEFENLRFSDVSGTVSGKVGVALNCSAAAPCSNMVFTDIRLTNSATNAPANATCVNARNVTGITCNSTLVR</sequence>
<evidence type="ECO:0000256" key="8">
    <source>
        <dbReference type="ARBA" id="ARBA00023277"/>
    </source>
</evidence>
<keyword evidence="8" id="KW-0119">Carbohydrate metabolism</keyword>
<evidence type="ECO:0000256" key="4">
    <source>
        <dbReference type="ARBA" id="ARBA00022729"/>
    </source>
</evidence>
<dbReference type="PANTHER" id="PTHR31736">
    <property type="match status" value="1"/>
</dbReference>
<keyword evidence="17" id="KW-1185">Reference proteome</keyword>
<comment type="subcellular location">
    <subcellularLocation>
        <location evidence="1">Secreted</location>
    </subcellularLocation>
</comment>
<evidence type="ECO:0000256" key="11">
    <source>
        <dbReference type="ARBA" id="ARBA00023326"/>
    </source>
</evidence>
<evidence type="ECO:0000313" key="17">
    <source>
        <dbReference type="Proteomes" id="UP000094526"/>
    </source>
</evidence>
<evidence type="ECO:0000256" key="6">
    <source>
        <dbReference type="ARBA" id="ARBA00023157"/>
    </source>
</evidence>
<dbReference type="GO" id="GO:0005576">
    <property type="term" value="C:extracellular region"/>
    <property type="evidence" value="ECO:0007669"/>
    <property type="project" value="UniProtKB-SubCell"/>
</dbReference>
<dbReference type="STRING" id="86049.A0A1C1D1N8"/>
<dbReference type="VEuPathDB" id="FungiDB:G647_04736"/>
<keyword evidence="11" id="KW-0624">Polysaccharide degradation</keyword>
<keyword evidence="6" id="KW-1015">Disulfide bond</keyword>
<name>A0A1C1D1N8_9EURO</name>
<evidence type="ECO:0000256" key="14">
    <source>
        <dbReference type="ARBA" id="ARBA00048766"/>
    </source>
</evidence>
<dbReference type="GO" id="GO:0004650">
    <property type="term" value="F:polygalacturonase activity"/>
    <property type="evidence" value="ECO:0007669"/>
    <property type="project" value="InterPro"/>
</dbReference>
<dbReference type="Gene3D" id="2.160.20.10">
    <property type="entry name" value="Single-stranded right-handed beta-helix, Pectin lyase-like"/>
    <property type="match status" value="1"/>
</dbReference>
<evidence type="ECO:0000256" key="10">
    <source>
        <dbReference type="ARBA" id="ARBA00023316"/>
    </source>
</evidence>
<comment type="function">
    <text evidence="12">Specific in hydrolyzing the terminal glycosidic bond of polygalacturonic acid and oligogalacturonates.</text>
</comment>
<evidence type="ECO:0000313" key="16">
    <source>
        <dbReference type="EMBL" id="OCT54631.1"/>
    </source>
</evidence>
<dbReference type="Proteomes" id="UP000094526">
    <property type="component" value="Unassembled WGS sequence"/>
</dbReference>
<dbReference type="OrthoDB" id="187139at2759"/>
<reference evidence="17" key="1">
    <citation type="submission" date="2015-07" db="EMBL/GenBank/DDBJ databases">
        <authorList>
            <person name="Teixeira M.M."/>
            <person name="Souza R.C."/>
            <person name="Almeida L.G."/>
            <person name="Vicente V.A."/>
            <person name="de Hoog S."/>
            <person name="Bocca A.L."/>
            <person name="de Almeida S.R."/>
            <person name="Vasconcelos A.T."/>
            <person name="Felipe M.S."/>
        </authorList>
    </citation>
    <scope>NUCLEOTIDE SEQUENCE [LARGE SCALE GENOMIC DNA]</scope>
    <source>
        <strain evidence="17">KSF</strain>
    </source>
</reference>
<dbReference type="eggNOG" id="ENOG502QWT4">
    <property type="taxonomic scope" value="Eukaryota"/>
</dbReference>
<dbReference type="GO" id="GO:0000272">
    <property type="term" value="P:polysaccharide catabolic process"/>
    <property type="evidence" value="ECO:0007669"/>
    <property type="project" value="UniProtKB-KW"/>
</dbReference>
<keyword evidence="3" id="KW-0964">Secreted</keyword>
<dbReference type="InterPro" id="IPR011050">
    <property type="entry name" value="Pectin_lyase_fold/virulence"/>
</dbReference>
<evidence type="ECO:0000256" key="7">
    <source>
        <dbReference type="ARBA" id="ARBA00023180"/>
    </source>
</evidence>
<dbReference type="InterPro" id="IPR012334">
    <property type="entry name" value="Pectin_lyas_fold"/>
</dbReference>
<organism evidence="16 17">
    <name type="scientific">Cladophialophora carrionii</name>
    <dbReference type="NCBI Taxonomy" id="86049"/>
    <lineage>
        <taxon>Eukaryota</taxon>
        <taxon>Fungi</taxon>
        <taxon>Dikarya</taxon>
        <taxon>Ascomycota</taxon>
        <taxon>Pezizomycotina</taxon>
        <taxon>Eurotiomycetes</taxon>
        <taxon>Chaetothyriomycetidae</taxon>
        <taxon>Chaetothyriales</taxon>
        <taxon>Herpotrichiellaceae</taxon>
        <taxon>Cladophialophora</taxon>
    </lineage>
</organism>
<keyword evidence="7" id="KW-0325">Glycoprotein</keyword>
<dbReference type="EMBL" id="LGRB01000003">
    <property type="protein sequence ID" value="OCT54631.1"/>
    <property type="molecule type" value="Genomic_DNA"/>
</dbReference>
<evidence type="ECO:0000256" key="2">
    <source>
        <dbReference type="ARBA" id="ARBA00008834"/>
    </source>
</evidence>
<evidence type="ECO:0000256" key="13">
    <source>
        <dbReference type="ARBA" id="ARBA00038933"/>
    </source>
</evidence>
<keyword evidence="5 15" id="KW-0378">Hydrolase</keyword>
<evidence type="ECO:0000256" key="15">
    <source>
        <dbReference type="RuleBase" id="RU361169"/>
    </source>
</evidence>
<comment type="similarity">
    <text evidence="2 15">Belongs to the glycosyl hydrolase 28 family.</text>
</comment>
<evidence type="ECO:0000256" key="5">
    <source>
        <dbReference type="ARBA" id="ARBA00022801"/>
    </source>
</evidence>
<dbReference type="PANTHER" id="PTHR31736:SF12">
    <property type="entry name" value="EXO-POLYGALACTURONASE, PUTATIVE-RELATED"/>
    <property type="match status" value="1"/>
</dbReference>
<dbReference type="VEuPathDB" id="FungiDB:CLCR_02901"/>
<evidence type="ECO:0000256" key="3">
    <source>
        <dbReference type="ARBA" id="ARBA00022525"/>
    </source>
</evidence>